<dbReference type="STRING" id="1454003.AW10_00704"/>
<evidence type="ECO:0000256" key="1">
    <source>
        <dbReference type="SAM" id="Phobius"/>
    </source>
</evidence>
<proteinExistence type="predicted"/>
<dbReference type="AlphaFoldDB" id="A0A011P3Q9"/>
<dbReference type="InterPro" id="IPR035897">
    <property type="entry name" value="Toll_tir_struct_dom_sf"/>
</dbReference>
<evidence type="ECO:0000259" key="2">
    <source>
        <dbReference type="Pfam" id="PF13676"/>
    </source>
</evidence>
<dbReference type="GO" id="GO:0007165">
    <property type="term" value="P:signal transduction"/>
    <property type="evidence" value="ECO:0007669"/>
    <property type="project" value="InterPro"/>
</dbReference>
<evidence type="ECO:0000313" key="3">
    <source>
        <dbReference type="EMBL" id="EXI82256.1"/>
    </source>
</evidence>
<dbReference type="Pfam" id="PF13676">
    <property type="entry name" value="TIR_2"/>
    <property type="match status" value="1"/>
</dbReference>
<dbReference type="InterPro" id="IPR000157">
    <property type="entry name" value="TIR_dom"/>
</dbReference>
<dbReference type="Proteomes" id="UP000021816">
    <property type="component" value="Unassembled WGS sequence"/>
</dbReference>
<evidence type="ECO:0000313" key="4">
    <source>
        <dbReference type="Proteomes" id="UP000021816"/>
    </source>
</evidence>
<sequence>MAQLFISYRSSDGRDKATALARDLGALYGDQQVFLDKDDLRAGVRWRDEIASTLKQQPVLLLLLTPHLLAASDDRGQLRIDDPADPVRREVADALAGGAHLIPLLCDGVTAPPPAADLPPPFNRLGEFTWRPLRAYDWEHDVRRLVDDLQALGIAPMQPAAMAAAAAARPSVGRARRRWLVAAMAAILALALGIGGYALRAARVAESPSNTDVTGAWSATLSSDETLSLSLRQTGDQVELNSRPVPISQRADWAEYRSFWRERFGSELDTVTYRGKGSASALPGEQLVVDIALQIVSTPGDVLVDTGNLNATITADGSTMAGTLWLNSKQLERELRLARRPSAK</sequence>
<keyword evidence="1" id="KW-0812">Transmembrane</keyword>
<accession>A0A011P3Q9</accession>
<dbReference type="SUPFAM" id="SSF52200">
    <property type="entry name" value="Toll/Interleukin receptor TIR domain"/>
    <property type="match status" value="1"/>
</dbReference>
<comment type="caution">
    <text evidence="3">The sequence shown here is derived from an EMBL/GenBank/DDBJ whole genome shotgun (WGS) entry which is preliminary data.</text>
</comment>
<dbReference type="EMBL" id="JEMX01000012">
    <property type="protein sequence ID" value="EXI82256.1"/>
    <property type="molecule type" value="Genomic_DNA"/>
</dbReference>
<keyword evidence="1" id="KW-0472">Membrane</keyword>
<gene>
    <name evidence="3" type="ORF">AW10_00704</name>
</gene>
<protein>
    <recommendedName>
        <fullName evidence="2">TIR domain-containing protein</fullName>
    </recommendedName>
</protein>
<reference evidence="3 4" key="1">
    <citation type="submission" date="2014-02" db="EMBL/GenBank/DDBJ databases">
        <title>Expanding our view of genomic diversity in Candidatus Accumulibacter clades.</title>
        <authorList>
            <person name="Skennerton C.T."/>
            <person name="Barr J.J."/>
            <person name="Slater F.R."/>
            <person name="Bond P.L."/>
            <person name="Tyson G.W."/>
        </authorList>
    </citation>
    <scope>NUCLEOTIDE SEQUENCE [LARGE SCALE GENOMIC DNA]</scope>
    <source>
        <strain evidence="4">BA-92</strain>
    </source>
</reference>
<dbReference type="PATRIC" id="fig|1454003.3.peg.719"/>
<keyword evidence="1" id="KW-1133">Transmembrane helix</keyword>
<organism evidence="3 4">
    <name type="scientific">Candidatus Accumulibacter appositus</name>
    <dbReference type="NCBI Taxonomy" id="1454003"/>
    <lineage>
        <taxon>Bacteria</taxon>
        <taxon>Pseudomonadati</taxon>
        <taxon>Pseudomonadota</taxon>
        <taxon>Betaproteobacteria</taxon>
        <taxon>Candidatus Accumulibacter</taxon>
    </lineage>
</organism>
<feature type="domain" description="TIR" evidence="2">
    <location>
        <begin position="5"/>
        <end position="146"/>
    </location>
</feature>
<dbReference type="Gene3D" id="3.40.50.10140">
    <property type="entry name" value="Toll/interleukin-1 receptor homology (TIR) domain"/>
    <property type="match status" value="1"/>
</dbReference>
<feature type="transmembrane region" description="Helical" evidence="1">
    <location>
        <begin position="179"/>
        <end position="199"/>
    </location>
</feature>
<name>A0A011P3Q9_9PROT</name>